<dbReference type="NCBIfam" id="NF004826">
    <property type="entry name" value="PRK06182.1"/>
    <property type="match status" value="1"/>
</dbReference>
<gene>
    <name evidence="4" type="ORF">Aocu_07250</name>
</gene>
<dbReference type="HOGENOM" id="CLU_010194_2_9_14"/>
<dbReference type="FunCoup" id="A0A061AAD9">
    <property type="interactions" value="94"/>
</dbReference>
<sequence length="273" mass="30664">MKDKKVVIITGASSGIGKSTALYLNEKGYTVYALARRKEKLEELLPFGIKIIPCDVTKLESSKQAIDEIYHKEGRIDVLFNNAGFGLYGPIELVKLSDARYQFEVNLFGLVQMTNLVVPIMRNQGHGRIINTSSIGGKVASLLGGWYHASKFALEGLSDSLRIELKQFGIKVILIEPGLIQTEFMGVTFDLAQQLETDSPYQSLFEKVKRDAKRDYFDKKVGSDPIVVAKKVYKAIQSKHPKTRYSMGRLSKIALISKKILPDKVMDYILLKR</sequence>
<dbReference type="STRING" id="35623.Aocu_07250"/>
<dbReference type="PATRIC" id="fig|35623.3.peg.725"/>
<dbReference type="AlphaFoldDB" id="A0A061AAD9"/>
<protein>
    <submittedName>
        <fullName evidence="4">Short-chain dehydrogenase/reductase family protein</fullName>
    </submittedName>
</protein>
<keyword evidence="2" id="KW-0560">Oxidoreductase</keyword>
<dbReference type="SUPFAM" id="SSF51735">
    <property type="entry name" value="NAD(P)-binding Rossmann-fold domains"/>
    <property type="match status" value="1"/>
</dbReference>
<dbReference type="Gene3D" id="3.40.50.720">
    <property type="entry name" value="NAD(P)-binding Rossmann-like Domain"/>
    <property type="match status" value="1"/>
</dbReference>
<dbReference type="InterPro" id="IPR002347">
    <property type="entry name" value="SDR_fam"/>
</dbReference>
<dbReference type="PRINTS" id="PR00080">
    <property type="entry name" value="SDRFAMILY"/>
</dbReference>
<dbReference type="OrthoDB" id="9775296at2"/>
<dbReference type="CDD" id="cd05374">
    <property type="entry name" value="17beta-HSD-like_SDR_c"/>
    <property type="match status" value="1"/>
</dbReference>
<dbReference type="EMBL" id="LK028559">
    <property type="protein sequence ID" value="CDR30798.1"/>
    <property type="molecule type" value="Genomic_DNA"/>
</dbReference>
<dbReference type="InterPro" id="IPR036291">
    <property type="entry name" value="NAD(P)-bd_dom_sf"/>
</dbReference>
<accession>A0A061AAD9</accession>
<dbReference type="GO" id="GO:0016491">
    <property type="term" value="F:oxidoreductase activity"/>
    <property type="evidence" value="ECO:0007669"/>
    <property type="project" value="UniProtKB-KW"/>
</dbReference>
<dbReference type="PANTHER" id="PTHR44169:SF6">
    <property type="entry name" value="NADPH-DEPENDENT 1-ACYLDIHYDROXYACETONE PHOSPHATE REDUCTASE"/>
    <property type="match status" value="1"/>
</dbReference>
<dbReference type="Proteomes" id="UP000032434">
    <property type="component" value="Chromosome 1"/>
</dbReference>
<comment type="similarity">
    <text evidence="1 3">Belongs to the short-chain dehydrogenases/reductases (SDR) family.</text>
</comment>
<dbReference type="PRINTS" id="PR00081">
    <property type="entry name" value="GDHRDH"/>
</dbReference>
<evidence type="ECO:0000313" key="5">
    <source>
        <dbReference type="Proteomes" id="UP000032434"/>
    </source>
</evidence>
<dbReference type="KEGG" id="aoc:Aocu_07250"/>
<organism evidence="4 5">
    <name type="scientific">Acholeplasma oculi</name>
    <dbReference type="NCBI Taxonomy" id="35623"/>
    <lineage>
        <taxon>Bacteria</taxon>
        <taxon>Bacillati</taxon>
        <taxon>Mycoplasmatota</taxon>
        <taxon>Mollicutes</taxon>
        <taxon>Acholeplasmatales</taxon>
        <taxon>Acholeplasmataceae</taxon>
        <taxon>Acholeplasma</taxon>
    </lineage>
</organism>
<proteinExistence type="inferred from homology"/>
<name>A0A061AAD9_9MOLU</name>
<evidence type="ECO:0000256" key="3">
    <source>
        <dbReference type="RuleBase" id="RU000363"/>
    </source>
</evidence>
<dbReference type="Pfam" id="PF00106">
    <property type="entry name" value="adh_short"/>
    <property type="match status" value="1"/>
</dbReference>
<keyword evidence="5" id="KW-1185">Reference proteome</keyword>
<evidence type="ECO:0000256" key="2">
    <source>
        <dbReference type="ARBA" id="ARBA00023002"/>
    </source>
</evidence>
<dbReference type="PANTHER" id="PTHR44169">
    <property type="entry name" value="NADPH-DEPENDENT 1-ACYLDIHYDROXYACETONE PHOSPHATE REDUCTASE"/>
    <property type="match status" value="1"/>
</dbReference>
<evidence type="ECO:0000313" key="4">
    <source>
        <dbReference type="EMBL" id="CDR30798.1"/>
    </source>
</evidence>
<dbReference type="RefSeq" id="WP_045749300.1">
    <property type="nucleotide sequence ID" value="NZ_FUZK01000001.1"/>
</dbReference>
<reference evidence="5" key="1">
    <citation type="submission" date="2014-05" db="EMBL/GenBank/DDBJ databases">
        <authorList>
            <person name="Kube M."/>
        </authorList>
    </citation>
    <scope>NUCLEOTIDE SEQUENCE [LARGE SCALE GENOMIC DNA]</scope>
</reference>
<evidence type="ECO:0000256" key="1">
    <source>
        <dbReference type="ARBA" id="ARBA00006484"/>
    </source>
</evidence>
<dbReference type="InParanoid" id="A0A061AAD9"/>